<evidence type="ECO:0000313" key="2">
    <source>
        <dbReference type="Proteomes" id="UP001500305"/>
    </source>
</evidence>
<name>A0ABN3F083_9ACTN</name>
<evidence type="ECO:0000313" key="1">
    <source>
        <dbReference type="EMBL" id="GAA2279884.1"/>
    </source>
</evidence>
<proteinExistence type="predicted"/>
<organism evidence="1 2">
    <name type="scientific">Kitasatospora cystarginea</name>
    <dbReference type="NCBI Taxonomy" id="58350"/>
    <lineage>
        <taxon>Bacteria</taxon>
        <taxon>Bacillati</taxon>
        <taxon>Actinomycetota</taxon>
        <taxon>Actinomycetes</taxon>
        <taxon>Kitasatosporales</taxon>
        <taxon>Streptomycetaceae</taxon>
        <taxon>Kitasatospora</taxon>
    </lineage>
</organism>
<keyword evidence="2" id="KW-1185">Reference proteome</keyword>
<comment type="caution">
    <text evidence="1">The sequence shown here is derived from an EMBL/GenBank/DDBJ whole genome shotgun (WGS) entry which is preliminary data.</text>
</comment>
<dbReference type="Proteomes" id="UP001500305">
    <property type="component" value="Unassembled WGS sequence"/>
</dbReference>
<dbReference type="EMBL" id="BAAATR010000071">
    <property type="protein sequence ID" value="GAA2279884.1"/>
    <property type="molecule type" value="Genomic_DNA"/>
</dbReference>
<sequence>MSLPGDKRRIQTAVLGSAESEEPLLLPLEAIELDAFRQHYAEHTFWCGLLLDGCGAQLTTKL</sequence>
<accession>A0ABN3F083</accession>
<protein>
    <submittedName>
        <fullName evidence="1">Uncharacterized protein</fullName>
    </submittedName>
</protein>
<reference evidence="1 2" key="1">
    <citation type="journal article" date="2019" name="Int. J. Syst. Evol. Microbiol.">
        <title>The Global Catalogue of Microorganisms (GCM) 10K type strain sequencing project: providing services to taxonomists for standard genome sequencing and annotation.</title>
        <authorList>
            <consortium name="The Broad Institute Genomics Platform"/>
            <consortium name="The Broad Institute Genome Sequencing Center for Infectious Disease"/>
            <person name="Wu L."/>
            <person name="Ma J."/>
        </authorList>
    </citation>
    <scope>NUCLEOTIDE SEQUENCE [LARGE SCALE GENOMIC DNA]</scope>
    <source>
        <strain evidence="1 2">JCM 7356</strain>
    </source>
</reference>
<gene>
    <name evidence="1" type="ORF">GCM10010430_77370</name>
</gene>